<dbReference type="AlphaFoldDB" id="A0A2U2DWP4"/>
<reference evidence="1 2" key="1">
    <citation type="submission" date="2018-05" db="EMBL/GenBank/DDBJ databases">
        <title>The draft genome of strain NS-104.</title>
        <authorList>
            <person name="Hang P."/>
            <person name="Jiang J."/>
        </authorList>
    </citation>
    <scope>NUCLEOTIDE SEQUENCE [LARGE SCALE GENOMIC DNA]</scope>
    <source>
        <strain evidence="1 2">NS-104</strain>
    </source>
</reference>
<evidence type="ECO:0000313" key="2">
    <source>
        <dbReference type="Proteomes" id="UP000245252"/>
    </source>
</evidence>
<organism evidence="1 2">
    <name type="scientific">Metarhizobium album</name>
    <dbReference type="NCBI Taxonomy" id="2182425"/>
    <lineage>
        <taxon>Bacteria</taxon>
        <taxon>Pseudomonadati</taxon>
        <taxon>Pseudomonadota</taxon>
        <taxon>Alphaproteobacteria</taxon>
        <taxon>Hyphomicrobiales</taxon>
        <taxon>Rhizobiaceae</taxon>
        <taxon>Metarhizobium</taxon>
    </lineage>
</organism>
<dbReference type="GO" id="GO:0019441">
    <property type="term" value="P:L-tryptophan catabolic process to kynurenine"/>
    <property type="evidence" value="ECO:0007669"/>
    <property type="project" value="InterPro"/>
</dbReference>
<evidence type="ECO:0000313" key="1">
    <source>
        <dbReference type="EMBL" id="PWE57744.1"/>
    </source>
</evidence>
<dbReference type="InterPro" id="IPR037175">
    <property type="entry name" value="KFase_sf"/>
</dbReference>
<dbReference type="EMBL" id="QFBC01000001">
    <property type="protein sequence ID" value="PWE57744.1"/>
    <property type="molecule type" value="Genomic_DNA"/>
</dbReference>
<evidence type="ECO:0008006" key="3">
    <source>
        <dbReference type="Google" id="ProtNLM"/>
    </source>
</evidence>
<dbReference type="GO" id="GO:0004061">
    <property type="term" value="F:arylformamidase activity"/>
    <property type="evidence" value="ECO:0007669"/>
    <property type="project" value="InterPro"/>
</dbReference>
<proteinExistence type="predicted"/>
<comment type="caution">
    <text evidence="1">The sequence shown here is derived from an EMBL/GenBank/DDBJ whole genome shotgun (WGS) entry which is preliminary data.</text>
</comment>
<dbReference type="Pfam" id="PF04199">
    <property type="entry name" value="Cyclase"/>
    <property type="match status" value="1"/>
</dbReference>
<dbReference type="RefSeq" id="WP_109456260.1">
    <property type="nucleotide sequence ID" value="NZ_QFBC01000001.1"/>
</dbReference>
<dbReference type="PANTHER" id="PTHR31118:SF12">
    <property type="entry name" value="CYCLASE-LIKE PROTEIN 2"/>
    <property type="match status" value="1"/>
</dbReference>
<keyword evidence="2" id="KW-1185">Reference proteome</keyword>
<dbReference type="OrthoDB" id="9777007at2"/>
<name>A0A2U2DWP4_9HYPH</name>
<sequence length="249" mass="27718">MNNGNVGPIDAVLQALGGMRMVDLAPKLERGIPRWPTHPHLTIDKAVTHEHDGYYCQAIMMAEHTGAHVDAPAHMLPDRMDRTIDTFAADHLFAAAVLYDFSDRDLKPGDLVTADMLRGYEEKSGLKVGEGEIAIVNYGWMKRYWRTDGQAQWYVLNAPGMSEDACEFFRERKVRAVATDTVAAETAIVDGVPQNNPGHMKSWLPHDILIIEMLTNLEDLTPRSLFLAMPLHIDEGSGSPIRPVGFCPR</sequence>
<dbReference type="Gene3D" id="3.50.30.50">
    <property type="entry name" value="Putative cyclase"/>
    <property type="match status" value="1"/>
</dbReference>
<dbReference type="Proteomes" id="UP000245252">
    <property type="component" value="Unassembled WGS sequence"/>
</dbReference>
<protein>
    <recommendedName>
        <fullName evidence="3">Cyclase</fullName>
    </recommendedName>
</protein>
<dbReference type="PANTHER" id="PTHR31118">
    <property type="entry name" value="CYCLASE-LIKE PROTEIN 2"/>
    <property type="match status" value="1"/>
</dbReference>
<gene>
    <name evidence="1" type="ORF">DEM27_00630</name>
</gene>
<dbReference type="SUPFAM" id="SSF102198">
    <property type="entry name" value="Putative cyclase"/>
    <property type="match status" value="1"/>
</dbReference>
<dbReference type="InterPro" id="IPR007325">
    <property type="entry name" value="KFase/CYL"/>
</dbReference>
<accession>A0A2U2DWP4</accession>